<dbReference type="InterPro" id="IPR024425">
    <property type="entry name" value="LiaF-like_C"/>
</dbReference>
<evidence type="ECO:0000313" key="5">
    <source>
        <dbReference type="Proteomes" id="UP000077317"/>
    </source>
</evidence>
<dbReference type="GO" id="GO:0016020">
    <property type="term" value="C:membrane"/>
    <property type="evidence" value="ECO:0007669"/>
    <property type="project" value="InterPro"/>
</dbReference>
<name>A0A172Q8L3_9STRE</name>
<dbReference type="STRING" id="1811193.A0O21_07200"/>
<accession>A0A172Q8L3</accession>
<dbReference type="KEGG" id="spat:A0O21_07200"/>
<dbReference type="OrthoDB" id="2351415at2"/>
<evidence type="ECO:0000313" key="4">
    <source>
        <dbReference type="EMBL" id="AND79814.1"/>
    </source>
</evidence>
<keyword evidence="1" id="KW-1133">Transmembrane helix</keyword>
<dbReference type="EMBL" id="CP014699">
    <property type="protein sequence ID" value="AND79814.1"/>
    <property type="molecule type" value="Genomic_DNA"/>
</dbReference>
<dbReference type="InterPro" id="IPR016975">
    <property type="entry name" value="Cell_wall_LiaF"/>
</dbReference>
<evidence type="ECO:0000259" key="3">
    <source>
        <dbReference type="Pfam" id="PF24661"/>
    </source>
</evidence>
<evidence type="ECO:0000259" key="2">
    <source>
        <dbReference type="Pfam" id="PF09922"/>
    </source>
</evidence>
<gene>
    <name evidence="4" type="ORF">A0O21_07200</name>
</gene>
<keyword evidence="1" id="KW-0812">Transmembrane</keyword>
<organism evidence="4 5">
    <name type="scientific">Streptococcus pantholopis</name>
    <dbReference type="NCBI Taxonomy" id="1811193"/>
    <lineage>
        <taxon>Bacteria</taxon>
        <taxon>Bacillati</taxon>
        <taxon>Bacillota</taxon>
        <taxon>Bacilli</taxon>
        <taxon>Lactobacillales</taxon>
        <taxon>Streptococcaceae</taxon>
        <taxon>Streptococcus</taxon>
    </lineage>
</organism>
<feature type="domain" description="Cell wall-active antibiotics response LiaF-like C-terminal" evidence="2">
    <location>
        <begin position="115"/>
        <end position="229"/>
    </location>
</feature>
<dbReference type="NCBIfam" id="NF040535">
    <property type="entry name" value="LiaF_C_term"/>
    <property type="match status" value="1"/>
</dbReference>
<dbReference type="Pfam" id="PF09922">
    <property type="entry name" value="LiaF-like_C"/>
    <property type="match status" value="1"/>
</dbReference>
<dbReference type="PIRSF" id="PIRSF031509">
    <property type="entry name" value="Cell_wall_LiaF/YvqF"/>
    <property type="match status" value="1"/>
</dbReference>
<keyword evidence="1" id="KW-0472">Membrane</keyword>
<feature type="domain" description="DUF7649" evidence="3">
    <location>
        <begin position="1"/>
        <end position="85"/>
    </location>
</feature>
<reference evidence="5" key="2">
    <citation type="submission" date="2016-03" db="EMBL/GenBank/DDBJ databases">
        <title>Streptococcus antelopensis sp. nov., isolated from the feces of the Tibetan antelope (Pantholops hodgsonii) in Hoh Xil National Nature Reserve, Qinghai, China.</title>
        <authorList>
            <person name="Bai X."/>
        </authorList>
    </citation>
    <scope>NUCLEOTIDE SEQUENCE [LARGE SCALE GENOMIC DNA]</scope>
    <source>
        <strain evidence="5">TA 26</strain>
    </source>
</reference>
<keyword evidence="5" id="KW-1185">Reference proteome</keyword>
<reference evidence="4 5" key="1">
    <citation type="journal article" date="2016" name="Int. J. Syst. Evol. Microbiol.">
        <title>Streptococcuspantholopis sp. nov., isolated from faeces of the Tibetan antelope (Pantholops hodgsonii).</title>
        <authorList>
            <person name="Bai X."/>
            <person name="Xiong Y."/>
            <person name="Lu S."/>
            <person name="Jin D."/>
            <person name="Lai X."/>
            <person name="Yang J."/>
            <person name="Niu L."/>
            <person name="Hu S."/>
            <person name="Meng X."/>
            <person name="Pu J."/>
            <person name="Ye C."/>
            <person name="Xu J."/>
        </authorList>
    </citation>
    <scope>NUCLEOTIDE SEQUENCE [LARGE SCALE GENOMIC DNA]</scope>
    <source>
        <strain evidence="4 5">TA 26</strain>
    </source>
</reference>
<sequence length="232" mass="26456">MRKFQFFLLVEAVLLAMGLVTILADNWSSFILILAIVLMALRFYNQDSRNNFLLTVSLLLLFLIFMLNPYIILAIVFGVVYVIINHFSQVKKKNRYALIQFQKETLTAKPSRNQWIGAAEHTSSDTYAFDDLNIIRVSGSDLIDLTDVIVTGKDNVIVIRKVFGPTKILVPIDVSVKLDVSSIYGSVRFFDFAEYDLRNETIKLWQPEEQRSLKTVKIIVSSLAGDVEVVRQ</sequence>
<proteinExistence type="predicted"/>
<dbReference type="InterPro" id="IPR047793">
    <property type="entry name" value="LiaF_C"/>
</dbReference>
<dbReference type="RefSeq" id="WP_067063571.1">
    <property type="nucleotide sequence ID" value="NZ_CP014699.1"/>
</dbReference>
<dbReference type="Proteomes" id="UP000077317">
    <property type="component" value="Chromosome"/>
</dbReference>
<dbReference type="AlphaFoldDB" id="A0A172Q8L3"/>
<feature type="transmembrane region" description="Helical" evidence="1">
    <location>
        <begin position="28"/>
        <end position="45"/>
    </location>
</feature>
<evidence type="ECO:0000256" key="1">
    <source>
        <dbReference type="SAM" id="Phobius"/>
    </source>
</evidence>
<dbReference type="InterPro" id="IPR056066">
    <property type="entry name" value="DUF7649"/>
</dbReference>
<protein>
    <submittedName>
        <fullName evidence="4">Transporter</fullName>
    </submittedName>
</protein>
<feature type="transmembrane region" description="Helical" evidence="1">
    <location>
        <begin position="52"/>
        <end position="84"/>
    </location>
</feature>
<dbReference type="Pfam" id="PF24661">
    <property type="entry name" value="DUF7649"/>
    <property type="match status" value="1"/>
</dbReference>